<feature type="region of interest" description="Disordered" evidence="1">
    <location>
        <begin position="1"/>
        <end position="39"/>
    </location>
</feature>
<feature type="compositionally biased region" description="Pro residues" evidence="1">
    <location>
        <begin position="27"/>
        <end position="39"/>
    </location>
</feature>
<name>A0A7C3ZL90_9CYAN</name>
<proteinExistence type="predicted"/>
<dbReference type="EMBL" id="DSPX01000073">
    <property type="protein sequence ID" value="HGG00524.1"/>
    <property type="molecule type" value="Genomic_DNA"/>
</dbReference>
<evidence type="ECO:0000313" key="2">
    <source>
        <dbReference type="EMBL" id="HGG00524.1"/>
    </source>
</evidence>
<dbReference type="AlphaFoldDB" id="A0A7C3ZL90"/>
<organism evidence="2">
    <name type="scientific">Planktothricoides sp. SpSt-374</name>
    <dbReference type="NCBI Taxonomy" id="2282167"/>
    <lineage>
        <taxon>Bacteria</taxon>
        <taxon>Bacillati</taxon>
        <taxon>Cyanobacteriota</taxon>
        <taxon>Cyanophyceae</taxon>
        <taxon>Oscillatoriophycideae</taxon>
        <taxon>Oscillatoriales</taxon>
        <taxon>Oscillatoriaceae</taxon>
        <taxon>Planktothricoides</taxon>
    </lineage>
</organism>
<accession>A0A7C3ZL90</accession>
<comment type="caution">
    <text evidence="2">The sequence shown here is derived from an EMBL/GenBank/DDBJ whole genome shotgun (WGS) entry which is preliminary data.</text>
</comment>
<gene>
    <name evidence="2" type="ORF">ENR15_07695</name>
</gene>
<protein>
    <submittedName>
        <fullName evidence="2">Uncharacterized protein</fullName>
    </submittedName>
</protein>
<sequence length="104" mass="11465">MTTVTFPGPRLPLTLNPSPKRGEGLSPPSPSPPVPPSPHLPVLFLSPDRLDHVIDNYQLSIINYQLSIIPPSPRLLVPLPGAIKKNSAFLPSFLEHENFHTDYL</sequence>
<evidence type="ECO:0000256" key="1">
    <source>
        <dbReference type="SAM" id="MobiDB-lite"/>
    </source>
</evidence>
<reference evidence="2" key="1">
    <citation type="journal article" date="2020" name="mSystems">
        <title>Genome- and Community-Level Interaction Insights into Carbon Utilization and Element Cycling Functions of Hydrothermarchaeota in Hydrothermal Sediment.</title>
        <authorList>
            <person name="Zhou Z."/>
            <person name="Liu Y."/>
            <person name="Xu W."/>
            <person name="Pan J."/>
            <person name="Luo Z.H."/>
            <person name="Li M."/>
        </authorList>
    </citation>
    <scope>NUCLEOTIDE SEQUENCE [LARGE SCALE GENOMIC DNA]</scope>
    <source>
        <strain evidence="2">SpSt-374</strain>
    </source>
</reference>